<dbReference type="RefSeq" id="WP_121345222.1">
    <property type="nucleotide sequence ID" value="NZ_RBLG01000002.1"/>
</dbReference>
<accession>A0A495PR94</accession>
<name>A0A495PR94_9FLAO</name>
<evidence type="ECO:0000313" key="1">
    <source>
        <dbReference type="EMBL" id="RKS53164.1"/>
    </source>
</evidence>
<keyword evidence="2" id="KW-1185">Reference proteome</keyword>
<comment type="caution">
    <text evidence="1">The sequence shown here is derived from an EMBL/GenBank/DDBJ whole genome shotgun (WGS) entry which is preliminary data.</text>
</comment>
<proteinExistence type="predicted"/>
<protein>
    <submittedName>
        <fullName evidence="1">Uncharacterized protein</fullName>
    </submittedName>
</protein>
<evidence type="ECO:0000313" key="2">
    <source>
        <dbReference type="Proteomes" id="UP000276282"/>
    </source>
</evidence>
<sequence>MEIREINIPNIAKHCIEEVFRKTTDKPGFVHLDFGNNIGSHQFRSIMVELKKELSNLTQQRFNKKLSYHWLVRFDQQVNTPYHLDNAGDQSFLMLGYEPSEIESELYLADYFKYANESEAASKDYLENFNPVFINNDTSLEPYTTKVKQLKKAAYKIVLINNSKPKVDRETLGVFHKASIINPDKNKSRIVNSMIVNMIPEDDIDKNQIDEMEFISTDTVSK</sequence>
<dbReference type="EMBL" id="RBLG01000002">
    <property type="protein sequence ID" value="RKS53164.1"/>
    <property type="molecule type" value="Genomic_DNA"/>
</dbReference>
<dbReference type="AlphaFoldDB" id="A0A495PR94"/>
<dbReference type="OrthoDB" id="1175351at2"/>
<organism evidence="1 2">
    <name type="scientific">Gillisia mitskevichiae</name>
    <dbReference type="NCBI Taxonomy" id="270921"/>
    <lineage>
        <taxon>Bacteria</taxon>
        <taxon>Pseudomonadati</taxon>
        <taxon>Bacteroidota</taxon>
        <taxon>Flavobacteriia</taxon>
        <taxon>Flavobacteriales</taxon>
        <taxon>Flavobacteriaceae</taxon>
        <taxon>Gillisia</taxon>
    </lineage>
</organism>
<gene>
    <name evidence="1" type="ORF">BC962_1412</name>
</gene>
<reference evidence="1 2" key="1">
    <citation type="submission" date="2018-10" db="EMBL/GenBank/DDBJ databases">
        <title>Genomic Encyclopedia of Archaeal and Bacterial Type Strains, Phase II (KMG-II): from individual species to whole genera.</title>
        <authorList>
            <person name="Goeker M."/>
        </authorList>
    </citation>
    <scope>NUCLEOTIDE SEQUENCE [LARGE SCALE GENOMIC DNA]</scope>
    <source>
        <strain evidence="1 2">DSM 19839</strain>
    </source>
</reference>
<dbReference type="Proteomes" id="UP000276282">
    <property type="component" value="Unassembled WGS sequence"/>
</dbReference>